<keyword evidence="3" id="KW-1003">Cell membrane</keyword>
<dbReference type="STRING" id="1026882.MAMP_00835"/>
<accession>F5T2X0</accession>
<feature type="transmembrane region" description="Helical" evidence="7">
    <location>
        <begin position="125"/>
        <end position="143"/>
    </location>
</feature>
<feature type="transmembrane region" description="Helical" evidence="7">
    <location>
        <begin position="307"/>
        <end position="328"/>
    </location>
</feature>
<evidence type="ECO:0000256" key="4">
    <source>
        <dbReference type="ARBA" id="ARBA00022692"/>
    </source>
</evidence>
<dbReference type="Proteomes" id="UP000003544">
    <property type="component" value="Unassembled WGS sequence"/>
</dbReference>
<proteinExistence type="inferred from homology"/>
<feature type="transmembrane region" description="Helical" evidence="7">
    <location>
        <begin position="181"/>
        <end position="202"/>
    </location>
</feature>
<dbReference type="GO" id="GO:0005886">
    <property type="term" value="C:plasma membrane"/>
    <property type="evidence" value="ECO:0007669"/>
    <property type="project" value="UniProtKB-SubCell"/>
</dbReference>
<dbReference type="AlphaFoldDB" id="F5T2X0"/>
<organism evidence="8 9">
    <name type="scientific">Methylophaga aminisulfidivorans MP</name>
    <dbReference type="NCBI Taxonomy" id="1026882"/>
    <lineage>
        <taxon>Bacteria</taxon>
        <taxon>Pseudomonadati</taxon>
        <taxon>Pseudomonadota</taxon>
        <taxon>Gammaproteobacteria</taxon>
        <taxon>Thiotrichales</taxon>
        <taxon>Piscirickettsiaceae</taxon>
        <taxon>Methylophaga</taxon>
    </lineage>
</organism>
<evidence type="ECO:0000256" key="1">
    <source>
        <dbReference type="ARBA" id="ARBA00004651"/>
    </source>
</evidence>
<dbReference type="EMBL" id="AFIG01000003">
    <property type="protein sequence ID" value="EGL53331.1"/>
    <property type="molecule type" value="Genomic_DNA"/>
</dbReference>
<evidence type="ECO:0000256" key="7">
    <source>
        <dbReference type="SAM" id="Phobius"/>
    </source>
</evidence>
<keyword evidence="6 7" id="KW-0472">Membrane</keyword>
<evidence type="ECO:0000313" key="8">
    <source>
        <dbReference type="EMBL" id="EGL53331.1"/>
    </source>
</evidence>
<evidence type="ECO:0000256" key="6">
    <source>
        <dbReference type="ARBA" id="ARBA00023136"/>
    </source>
</evidence>
<feature type="transmembrane region" description="Helical" evidence="7">
    <location>
        <begin position="334"/>
        <end position="355"/>
    </location>
</feature>
<gene>
    <name evidence="8" type="ORF">MAMP_00835</name>
</gene>
<dbReference type="RefSeq" id="WP_007146581.1">
    <property type="nucleotide sequence ID" value="NZ_AFIG01000003.1"/>
</dbReference>
<feature type="transmembrane region" description="Helical" evidence="7">
    <location>
        <begin position="214"/>
        <end position="237"/>
    </location>
</feature>
<evidence type="ECO:0000256" key="5">
    <source>
        <dbReference type="ARBA" id="ARBA00022989"/>
    </source>
</evidence>
<sequence length="451" mass="50130">MSTQDLDTSSSSLRKKAINSSVWVVVGYGISQSLRLVSNVLLAKLLFPEVFGLMMLVNVFIQGISMFSDLGTGASIIQNKRGADPDFLNTAWTLQIIRGAIIWAVACLSSPIYASIFDEPRLIDIIPIAALSAIVSGFYSTSISSANRNLSLKRYTLMDLSSQLLGVVATLLWVYFSPTVWGLVAGSLVGVFVKLGLSHFLLDGIQNKFRWDKSAIYELFGFGKWIFLSTGVTFLLSQIDRVLFGYFMGTTMLGVYTIAAMFNMVSQNVIQLISNKILFPSFANIARTENISNVCVTLRKTLKLMVLSAWTISVAMMTLGSELIGILYDQRYSDAVWMLKILPLSMLIGVLSMSYQNVILALGHPKLLTILNTTQVLVQITSIICGYYLFGVLGLVIGYTFVTWFMYPLNAYLAYKKGIWQPDIDIIFILIVIAFTIFYFSFYSNELLPSV</sequence>
<comment type="caution">
    <text evidence="8">The sequence shown here is derived from an EMBL/GenBank/DDBJ whole genome shotgun (WGS) entry which is preliminary data.</text>
</comment>
<dbReference type="PANTHER" id="PTHR30250">
    <property type="entry name" value="PST FAMILY PREDICTED COLANIC ACID TRANSPORTER"/>
    <property type="match status" value="1"/>
</dbReference>
<evidence type="ECO:0000256" key="2">
    <source>
        <dbReference type="ARBA" id="ARBA00007430"/>
    </source>
</evidence>
<reference evidence="8 9" key="1">
    <citation type="journal article" date="2011" name="J. Bacteriol.">
        <title>Draft genome sequence of Methylophaga aminisulfidivorans MP T.</title>
        <authorList>
            <person name="Han G.H."/>
            <person name="Kim W."/>
            <person name="Chun J."/>
            <person name="Kim S.W."/>
        </authorList>
    </citation>
    <scope>NUCLEOTIDE SEQUENCE [LARGE SCALE GENOMIC DNA]</scope>
    <source>
        <strain evidence="9">MP(T)</strain>
    </source>
</reference>
<dbReference type="PANTHER" id="PTHR30250:SF10">
    <property type="entry name" value="LIPOPOLYSACCHARIDE BIOSYNTHESIS PROTEIN WZXC"/>
    <property type="match status" value="1"/>
</dbReference>
<keyword evidence="5 7" id="KW-1133">Transmembrane helix</keyword>
<feature type="transmembrane region" description="Helical" evidence="7">
    <location>
        <begin position="155"/>
        <end position="175"/>
    </location>
</feature>
<evidence type="ECO:0000256" key="3">
    <source>
        <dbReference type="ARBA" id="ARBA00022475"/>
    </source>
</evidence>
<feature type="transmembrane region" description="Helical" evidence="7">
    <location>
        <begin position="243"/>
        <end position="265"/>
    </location>
</feature>
<comment type="similarity">
    <text evidence="2">Belongs to the polysaccharide synthase family.</text>
</comment>
<feature type="transmembrane region" description="Helical" evidence="7">
    <location>
        <begin position="21"/>
        <end position="38"/>
    </location>
</feature>
<protein>
    <recommendedName>
        <fullName evidence="10">Polysaccharide biosynthesis protein</fullName>
    </recommendedName>
</protein>
<dbReference type="eggNOG" id="COG2244">
    <property type="taxonomic scope" value="Bacteria"/>
</dbReference>
<feature type="transmembrane region" description="Helical" evidence="7">
    <location>
        <begin position="50"/>
        <end position="70"/>
    </location>
</feature>
<feature type="transmembrane region" description="Helical" evidence="7">
    <location>
        <begin position="91"/>
        <end position="113"/>
    </location>
</feature>
<comment type="subcellular location">
    <subcellularLocation>
        <location evidence="1">Cell membrane</location>
        <topology evidence="1">Multi-pass membrane protein</topology>
    </subcellularLocation>
</comment>
<dbReference type="Pfam" id="PF13440">
    <property type="entry name" value="Polysacc_synt_3"/>
    <property type="match status" value="1"/>
</dbReference>
<dbReference type="OrthoDB" id="8538786at2"/>
<keyword evidence="4 7" id="KW-0812">Transmembrane</keyword>
<evidence type="ECO:0000313" key="9">
    <source>
        <dbReference type="Proteomes" id="UP000003544"/>
    </source>
</evidence>
<evidence type="ECO:0008006" key="10">
    <source>
        <dbReference type="Google" id="ProtNLM"/>
    </source>
</evidence>
<name>F5T2X0_9GAMM</name>
<keyword evidence="9" id="KW-1185">Reference proteome</keyword>
<dbReference type="InterPro" id="IPR050833">
    <property type="entry name" value="Poly_Biosynth_Transport"/>
</dbReference>
<feature type="transmembrane region" description="Helical" evidence="7">
    <location>
        <begin position="426"/>
        <end position="443"/>
    </location>
</feature>